<feature type="domain" description="Cytochrome c7-like" evidence="2">
    <location>
        <begin position="37"/>
        <end position="100"/>
    </location>
</feature>
<accession>A0ABX8JGC6</accession>
<feature type="signal peptide" evidence="1">
    <location>
        <begin position="1"/>
        <end position="19"/>
    </location>
</feature>
<organism evidence="3 4">
    <name type="scientific">Geomonas diazotrophica</name>
    <dbReference type="NCBI Taxonomy" id="2843197"/>
    <lineage>
        <taxon>Bacteria</taxon>
        <taxon>Pseudomonadati</taxon>
        <taxon>Thermodesulfobacteriota</taxon>
        <taxon>Desulfuromonadia</taxon>
        <taxon>Geobacterales</taxon>
        <taxon>Geobacteraceae</taxon>
        <taxon>Geomonas</taxon>
    </lineage>
</organism>
<reference evidence="3 4" key="1">
    <citation type="submission" date="2021-06" db="EMBL/GenBank/DDBJ databases">
        <title>Gemonas diversity in paddy soil.</title>
        <authorList>
            <person name="Liu G."/>
        </authorList>
    </citation>
    <scope>NUCLEOTIDE SEQUENCE [LARGE SCALE GENOMIC DNA]</scope>
    <source>
        <strain evidence="3 4">RG29</strain>
    </source>
</reference>
<dbReference type="InterPro" id="IPR026352">
    <property type="entry name" value="Nanowire_3heme"/>
</dbReference>
<keyword evidence="1" id="KW-0732">Signal</keyword>
<feature type="domain" description="Cytochrome c7-like" evidence="2">
    <location>
        <begin position="114"/>
        <end position="173"/>
    </location>
</feature>
<dbReference type="NCBIfam" id="TIGR04257">
    <property type="entry name" value="nanowire_3heme"/>
    <property type="match status" value="3"/>
</dbReference>
<keyword evidence="4" id="KW-1185">Reference proteome</keyword>
<gene>
    <name evidence="3" type="ORF">KP005_14250</name>
</gene>
<dbReference type="Pfam" id="PF14522">
    <property type="entry name" value="Cytochrome_C7"/>
    <property type="match status" value="3"/>
</dbReference>
<evidence type="ECO:0000259" key="2">
    <source>
        <dbReference type="Pfam" id="PF14522"/>
    </source>
</evidence>
<feature type="domain" description="Cytochrome c7-like" evidence="2">
    <location>
        <begin position="188"/>
        <end position="250"/>
    </location>
</feature>
<evidence type="ECO:0000313" key="3">
    <source>
        <dbReference type="EMBL" id="QWV96527.1"/>
    </source>
</evidence>
<evidence type="ECO:0000256" key="1">
    <source>
        <dbReference type="SAM" id="SignalP"/>
    </source>
</evidence>
<dbReference type="InterPro" id="IPR029467">
    <property type="entry name" value="Cyt_c7-like"/>
</dbReference>
<dbReference type="Proteomes" id="UP000683493">
    <property type="component" value="Chromosome"/>
</dbReference>
<protein>
    <submittedName>
        <fullName evidence="3">Cytochrome c3 family protein</fullName>
    </submittedName>
</protein>
<sequence>MRWILFFFMVFAAVVTSHAFGSDVFDVVFKAEHGGDVVFSHEIHTKTALVNDNCKVCHEKLYRTKSTRPVTMAEMEKGKSCGACHGKVAFPLAACGRCHSIRPITFTVPVVGDVNFLHAPHTKTLSCYACHTRLFKTGRNPKVTMAQMEQGKSCGACHRGGKIFPLVQCYRCHLAGDLLMKVQGAGPVTFSHGYHIKTYKCTDCHQKIFPLNYVTPRVSMYEMNAGKSCGACHNDYTAFTTEENCVRCHDM</sequence>
<name>A0ABX8JGC6_9BACT</name>
<feature type="chain" id="PRO_5045934313" evidence="1">
    <location>
        <begin position="20"/>
        <end position="251"/>
    </location>
</feature>
<evidence type="ECO:0000313" key="4">
    <source>
        <dbReference type="Proteomes" id="UP000683493"/>
    </source>
</evidence>
<proteinExistence type="predicted"/>
<dbReference type="PANTHER" id="PTHR39425:SF1">
    <property type="entry name" value="CYTOCHROME C7-LIKE DOMAIN-CONTAINING PROTEIN"/>
    <property type="match status" value="1"/>
</dbReference>
<dbReference type="CDD" id="cd08168">
    <property type="entry name" value="Cytochrom_C3"/>
    <property type="match status" value="1"/>
</dbReference>
<dbReference type="EMBL" id="CP076724">
    <property type="protein sequence ID" value="QWV96527.1"/>
    <property type="molecule type" value="Genomic_DNA"/>
</dbReference>
<dbReference type="PANTHER" id="PTHR39425">
    <property type="entry name" value="LIPOPROTEIN CYTOCHROME C"/>
    <property type="match status" value="1"/>
</dbReference>